<evidence type="ECO:0000313" key="1">
    <source>
        <dbReference type="EMBL" id="MBB4788782.1"/>
    </source>
</evidence>
<dbReference type="Gene3D" id="1.10.10.10">
    <property type="entry name" value="Winged helix-like DNA-binding domain superfamily/Winged helix DNA-binding domain"/>
    <property type="match status" value="1"/>
</dbReference>
<dbReference type="InterPro" id="IPR036388">
    <property type="entry name" value="WH-like_DNA-bd_sf"/>
</dbReference>
<keyword evidence="2" id="KW-1185">Reference proteome</keyword>
<name>A0ABR6M2E7_9ACTN</name>
<dbReference type="EMBL" id="JACHNG010000002">
    <property type="protein sequence ID" value="MBB4788782.1"/>
    <property type="molecule type" value="Genomic_DNA"/>
</dbReference>
<comment type="caution">
    <text evidence="1">The sequence shown here is derived from an EMBL/GenBank/DDBJ whole genome shotgun (WGS) entry which is preliminary data.</text>
</comment>
<dbReference type="SUPFAM" id="SSF48452">
    <property type="entry name" value="TPR-like"/>
    <property type="match status" value="1"/>
</dbReference>
<accession>A0ABR6M2E7</accession>
<dbReference type="InterPro" id="IPR016032">
    <property type="entry name" value="Sig_transdc_resp-reg_C-effctor"/>
</dbReference>
<dbReference type="InterPro" id="IPR011990">
    <property type="entry name" value="TPR-like_helical_dom_sf"/>
</dbReference>
<protein>
    <recommendedName>
        <fullName evidence="3">HTH luxR-type domain-containing protein</fullName>
    </recommendedName>
</protein>
<sequence length="524" mass="57295">MLYELGCAAQLTEPDVTVNHLRAALEEPALGPELREAITYRLAQAYGHSGRMEEAAQVFADEVGRATSARTRLRMQTEQLMWNMFRADEKESPARSRRLARLADHLTGRGMAERYLMGLRAWDAMTRGEPVATALHYAEEALGDGLSWTDDDWGFEVPILVALVFLHCDQPGRAEELFNKGIAECERKGWRGSHLAFGFTLLGYARLRRGALGEAEELAREGMRIADLVGSSTPAHWTAVGTLIGTLICRGRVQEAQEFAARHRGETLPQATLCPDVPSVRGELLLAASLHREARNQLTEVGRRMDGRGMRNPAWCPWQLHLAQALALTDPRQAAEVADDAVRRARQFGTHSAIGKALHAAATVTQGPDRIKLLAEAVSHLMRSPAAYDLAVALVDHGAALRRIGLPQEAGDRLYRGLEGAVRCGADALAARARDELSAAGLRPMQLRVDHTSPLTSQEQVIAERAAEGWSDARIGEATGLEEREVARLLSDVYRKVGTDRSGLAKRLITPTVGLPQRPAPDPG</sequence>
<reference evidence="1 2" key="1">
    <citation type="submission" date="2020-08" db="EMBL/GenBank/DDBJ databases">
        <title>Sequencing the genomes of 1000 actinobacteria strains.</title>
        <authorList>
            <person name="Klenk H.-P."/>
        </authorList>
    </citation>
    <scope>NUCLEOTIDE SEQUENCE [LARGE SCALE GENOMIC DNA]</scope>
    <source>
        <strain evidence="1 2">DSM 41530</strain>
    </source>
</reference>
<gene>
    <name evidence="1" type="ORF">BJY27_009829</name>
</gene>
<dbReference type="SUPFAM" id="SSF46894">
    <property type="entry name" value="C-terminal effector domain of the bipartite response regulators"/>
    <property type="match status" value="1"/>
</dbReference>
<dbReference type="Proteomes" id="UP000530530">
    <property type="component" value="Unassembled WGS sequence"/>
</dbReference>
<organism evidence="1 2">
    <name type="scientific">Streptomyces rapamycinicus</name>
    <dbReference type="NCBI Taxonomy" id="1226757"/>
    <lineage>
        <taxon>Bacteria</taxon>
        <taxon>Bacillati</taxon>
        <taxon>Actinomycetota</taxon>
        <taxon>Actinomycetes</taxon>
        <taxon>Kitasatosporales</taxon>
        <taxon>Streptomycetaceae</taxon>
        <taxon>Streptomyces</taxon>
        <taxon>Streptomyces violaceusniger group</taxon>
    </lineage>
</organism>
<evidence type="ECO:0008006" key="3">
    <source>
        <dbReference type="Google" id="ProtNLM"/>
    </source>
</evidence>
<evidence type="ECO:0000313" key="2">
    <source>
        <dbReference type="Proteomes" id="UP000530530"/>
    </source>
</evidence>
<proteinExistence type="predicted"/>